<protein>
    <submittedName>
        <fullName evidence="2">Uncharacterized protein</fullName>
    </submittedName>
</protein>
<sequence>MLRNGVRSKSSEGFRQVQTSCRSARCDATRTSRRRARESVWRATSHEARHAEVKSPGRQDVKGHVRDTYRHWTSHEMQQRLPNCRVTKRNLTLMSATHLRIGPGCATVTLRPGVERAGGKICQNPHCAVNRSSRAARWPKNNP</sequence>
<feature type="region of interest" description="Disordered" evidence="1">
    <location>
        <begin position="37"/>
        <end position="64"/>
    </location>
</feature>
<gene>
    <name evidence="2" type="ORF">F2P81_015767</name>
</gene>
<name>A0A6A4SLM2_SCOMX</name>
<dbReference type="Proteomes" id="UP000438429">
    <property type="component" value="Unassembled WGS sequence"/>
</dbReference>
<comment type="caution">
    <text evidence="2">The sequence shown here is derived from an EMBL/GenBank/DDBJ whole genome shotgun (WGS) entry which is preliminary data.</text>
</comment>
<evidence type="ECO:0000313" key="3">
    <source>
        <dbReference type="Proteomes" id="UP000438429"/>
    </source>
</evidence>
<reference evidence="2 3" key="1">
    <citation type="submission" date="2019-06" db="EMBL/GenBank/DDBJ databases">
        <title>Draft genomes of female and male turbot (Scophthalmus maximus).</title>
        <authorList>
            <person name="Xu H."/>
            <person name="Xu X.-W."/>
            <person name="Shao C."/>
            <person name="Chen S."/>
        </authorList>
    </citation>
    <scope>NUCLEOTIDE SEQUENCE [LARGE SCALE GENOMIC DNA]</scope>
    <source>
        <strain evidence="2">Ysfricsl-2016a</strain>
        <tissue evidence="2">Blood</tissue>
    </source>
</reference>
<proteinExistence type="predicted"/>
<organism evidence="2 3">
    <name type="scientific">Scophthalmus maximus</name>
    <name type="common">Turbot</name>
    <name type="synonym">Psetta maxima</name>
    <dbReference type="NCBI Taxonomy" id="52904"/>
    <lineage>
        <taxon>Eukaryota</taxon>
        <taxon>Metazoa</taxon>
        <taxon>Chordata</taxon>
        <taxon>Craniata</taxon>
        <taxon>Vertebrata</taxon>
        <taxon>Euteleostomi</taxon>
        <taxon>Actinopterygii</taxon>
        <taxon>Neopterygii</taxon>
        <taxon>Teleostei</taxon>
        <taxon>Neoteleostei</taxon>
        <taxon>Acanthomorphata</taxon>
        <taxon>Carangaria</taxon>
        <taxon>Pleuronectiformes</taxon>
        <taxon>Pleuronectoidei</taxon>
        <taxon>Scophthalmidae</taxon>
        <taxon>Scophthalmus</taxon>
    </lineage>
</organism>
<dbReference type="EMBL" id="VEVO01000014">
    <property type="protein sequence ID" value="KAF0031212.1"/>
    <property type="molecule type" value="Genomic_DNA"/>
</dbReference>
<evidence type="ECO:0000256" key="1">
    <source>
        <dbReference type="SAM" id="MobiDB-lite"/>
    </source>
</evidence>
<accession>A0A6A4SLM2</accession>
<evidence type="ECO:0000313" key="2">
    <source>
        <dbReference type="EMBL" id="KAF0031212.1"/>
    </source>
</evidence>
<dbReference type="AlphaFoldDB" id="A0A6A4SLM2"/>